<dbReference type="GO" id="GO:0000287">
    <property type="term" value="F:magnesium ion binding"/>
    <property type="evidence" value="ECO:0007669"/>
    <property type="project" value="InterPro"/>
</dbReference>
<comment type="cofactor">
    <cofactor evidence="1">
        <name>Mg(2+)</name>
        <dbReference type="ChEBI" id="CHEBI:18420"/>
    </cofactor>
</comment>
<dbReference type="Gene3D" id="1.50.10.130">
    <property type="entry name" value="Terpene synthase, N-terminal domain"/>
    <property type="match status" value="2"/>
</dbReference>
<organism evidence="7 8">
    <name type="scientific">Ziziphus jujuba var. spinosa</name>
    <dbReference type="NCBI Taxonomy" id="714518"/>
    <lineage>
        <taxon>Eukaryota</taxon>
        <taxon>Viridiplantae</taxon>
        <taxon>Streptophyta</taxon>
        <taxon>Embryophyta</taxon>
        <taxon>Tracheophyta</taxon>
        <taxon>Spermatophyta</taxon>
        <taxon>Magnoliopsida</taxon>
        <taxon>eudicotyledons</taxon>
        <taxon>Gunneridae</taxon>
        <taxon>Pentapetalae</taxon>
        <taxon>rosids</taxon>
        <taxon>fabids</taxon>
        <taxon>Rosales</taxon>
        <taxon>Rhamnaceae</taxon>
        <taxon>Paliureae</taxon>
        <taxon>Ziziphus</taxon>
    </lineage>
</organism>
<feature type="domain" description="Terpene synthase metal-binding" evidence="6">
    <location>
        <begin position="261"/>
        <end position="310"/>
    </location>
</feature>
<dbReference type="InterPro" id="IPR005630">
    <property type="entry name" value="Terpene_synthase_metal-bd"/>
</dbReference>
<dbReference type="PANTHER" id="PTHR31225:SF98">
    <property type="entry name" value="TERPENE SYNTHASE 9-RELATED"/>
    <property type="match status" value="1"/>
</dbReference>
<evidence type="ECO:0000313" key="7">
    <source>
        <dbReference type="EMBL" id="KAH7532998.1"/>
    </source>
</evidence>
<dbReference type="InterPro" id="IPR008930">
    <property type="entry name" value="Terpenoid_cyclase/PrenylTrfase"/>
</dbReference>
<proteinExistence type="predicted"/>
<name>A0A978VIS9_ZIZJJ</name>
<reference evidence="7" key="1">
    <citation type="journal article" date="2021" name="Front. Plant Sci.">
        <title>Chromosome-Scale Genome Assembly for Chinese Sour Jujube and Insights Into Its Genome Evolution and Domestication Signature.</title>
        <authorList>
            <person name="Shen L.-Y."/>
            <person name="Luo H."/>
            <person name="Wang X.-L."/>
            <person name="Wang X.-M."/>
            <person name="Qiu X.-J."/>
            <person name="Liu H."/>
            <person name="Zhou S.-S."/>
            <person name="Jia K.-H."/>
            <person name="Nie S."/>
            <person name="Bao Y.-T."/>
            <person name="Zhang R.-G."/>
            <person name="Yun Q.-Z."/>
            <person name="Chai Y.-H."/>
            <person name="Lu J.-Y."/>
            <person name="Li Y."/>
            <person name="Zhao S.-W."/>
            <person name="Mao J.-F."/>
            <person name="Jia S.-G."/>
            <person name="Mao Y.-M."/>
        </authorList>
    </citation>
    <scope>NUCLEOTIDE SEQUENCE</scope>
    <source>
        <strain evidence="7">AT0</strain>
        <tissue evidence="7">Leaf</tissue>
    </source>
</reference>
<evidence type="ECO:0000259" key="5">
    <source>
        <dbReference type="Pfam" id="PF01397"/>
    </source>
</evidence>
<evidence type="ECO:0000259" key="6">
    <source>
        <dbReference type="Pfam" id="PF03936"/>
    </source>
</evidence>
<dbReference type="Gene3D" id="1.10.600.10">
    <property type="entry name" value="Farnesyl Diphosphate Synthase"/>
    <property type="match status" value="2"/>
</dbReference>
<dbReference type="Pfam" id="PF03936">
    <property type="entry name" value="Terpene_synth_C"/>
    <property type="match status" value="1"/>
</dbReference>
<dbReference type="GO" id="GO:0016114">
    <property type="term" value="P:terpenoid biosynthetic process"/>
    <property type="evidence" value="ECO:0007669"/>
    <property type="project" value="InterPro"/>
</dbReference>
<dbReference type="PANTHER" id="PTHR31225">
    <property type="entry name" value="OS04G0344100 PROTEIN-RELATED"/>
    <property type="match status" value="1"/>
</dbReference>
<comment type="caution">
    <text evidence="7">The sequence shown here is derived from an EMBL/GenBank/DDBJ whole genome shotgun (WGS) entry which is preliminary data.</text>
</comment>
<dbReference type="InterPro" id="IPR001906">
    <property type="entry name" value="Terpene_synth_N"/>
</dbReference>
<evidence type="ECO:0000313" key="8">
    <source>
        <dbReference type="Proteomes" id="UP000813462"/>
    </source>
</evidence>
<keyword evidence="4" id="KW-0456">Lyase</keyword>
<evidence type="ECO:0000256" key="3">
    <source>
        <dbReference type="ARBA" id="ARBA00022842"/>
    </source>
</evidence>
<evidence type="ECO:0000256" key="2">
    <source>
        <dbReference type="ARBA" id="ARBA00022723"/>
    </source>
</evidence>
<keyword evidence="2" id="KW-0479">Metal-binding</keyword>
<dbReference type="SUPFAM" id="SSF48576">
    <property type="entry name" value="Terpenoid synthases"/>
    <property type="match status" value="1"/>
</dbReference>
<dbReference type="Pfam" id="PF01397">
    <property type="entry name" value="Terpene_synth"/>
    <property type="match status" value="1"/>
</dbReference>
<gene>
    <name evidence="7" type="ORF">FEM48_Zijuj04G0083000</name>
</gene>
<keyword evidence="3" id="KW-0460">Magnesium</keyword>
<dbReference type="EMBL" id="JAEACU010000004">
    <property type="protein sequence ID" value="KAH7532998.1"/>
    <property type="molecule type" value="Genomic_DNA"/>
</dbReference>
<dbReference type="SUPFAM" id="SSF48239">
    <property type="entry name" value="Terpenoid cyclases/Protein prenyltransferases"/>
    <property type="match status" value="1"/>
</dbReference>
<evidence type="ECO:0000256" key="1">
    <source>
        <dbReference type="ARBA" id="ARBA00001946"/>
    </source>
</evidence>
<dbReference type="GO" id="GO:0010333">
    <property type="term" value="F:terpene synthase activity"/>
    <property type="evidence" value="ECO:0007669"/>
    <property type="project" value="InterPro"/>
</dbReference>
<dbReference type="Proteomes" id="UP000813462">
    <property type="component" value="Unassembled WGS sequence"/>
</dbReference>
<dbReference type="InterPro" id="IPR008949">
    <property type="entry name" value="Isoprenoid_synthase_dom_sf"/>
</dbReference>
<evidence type="ECO:0000256" key="4">
    <source>
        <dbReference type="ARBA" id="ARBA00023239"/>
    </source>
</evidence>
<sequence>MECIITCSLSSSFVPAINHQRILNPPNQQFAARRSSTISIFSDLQLNPRRSAHYHPSIWETKLIESFGTPYTVRLYIKSTPLNFRSRIFSLTNTGNKRHLSFFSFSFFSFFFFQYELHAGQLEELKQITRRSLRSTKDSSILLNLIDSMQRLGVAYHFENEIEDAIFRARNFDETGSDTLYMTALKFRVLREHGLPVSCAKQVEHSLEIPLRWRMPRAEARNFIDVYQTENGTNNNTSLLELAKLDYNLVQSAYQQELKELASWDMEAMAELPLYMKICYVAMLNFANELVYDVLKSHGFDVLPYIKQEVIN</sequence>
<feature type="domain" description="Terpene synthase N-terminal" evidence="5">
    <location>
        <begin position="120"/>
        <end position="199"/>
    </location>
</feature>
<dbReference type="InterPro" id="IPR036965">
    <property type="entry name" value="Terpene_synth_N_sf"/>
</dbReference>
<dbReference type="AlphaFoldDB" id="A0A978VIS9"/>
<dbReference type="InterPro" id="IPR050148">
    <property type="entry name" value="Terpene_synthase-like"/>
</dbReference>
<protein>
    <submittedName>
        <fullName evidence="7">Uncharacterized protein</fullName>
    </submittedName>
</protein>
<accession>A0A978VIS9</accession>